<protein>
    <submittedName>
        <fullName evidence="1">Uncharacterized protein</fullName>
    </submittedName>
</protein>
<evidence type="ECO:0000313" key="2">
    <source>
        <dbReference type="Proteomes" id="UP000618319"/>
    </source>
</evidence>
<comment type="caution">
    <text evidence="1">The sequence shown here is derived from an EMBL/GenBank/DDBJ whole genome shotgun (WGS) entry which is preliminary data.</text>
</comment>
<name>A0ABR9T1S4_9SPHI</name>
<organism evidence="1 2">
    <name type="scientific">Sphingobacterium pedocola</name>
    <dbReference type="NCBI Taxonomy" id="2082722"/>
    <lineage>
        <taxon>Bacteria</taxon>
        <taxon>Pseudomonadati</taxon>
        <taxon>Bacteroidota</taxon>
        <taxon>Sphingobacteriia</taxon>
        <taxon>Sphingobacteriales</taxon>
        <taxon>Sphingobacteriaceae</taxon>
        <taxon>Sphingobacterium</taxon>
    </lineage>
</organism>
<gene>
    <name evidence="1" type="ORF">C4F40_00865</name>
</gene>
<evidence type="ECO:0000313" key="1">
    <source>
        <dbReference type="EMBL" id="MBE8719280.1"/>
    </source>
</evidence>
<dbReference type="EMBL" id="PSKQ01000009">
    <property type="protein sequence ID" value="MBE8719280.1"/>
    <property type="molecule type" value="Genomic_DNA"/>
</dbReference>
<dbReference type="Gene3D" id="2.60.40.2340">
    <property type="match status" value="1"/>
</dbReference>
<reference evidence="1 2" key="1">
    <citation type="submission" date="2018-02" db="EMBL/GenBank/DDBJ databases">
        <title>Sphingobacterium KA21.</title>
        <authorList>
            <person name="Vasarhelyi B.M."/>
            <person name="Deshmukh S."/>
            <person name="Balint B."/>
            <person name="Kukolya J."/>
        </authorList>
    </citation>
    <scope>NUCLEOTIDE SEQUENCE [LARGE SCALE GENOMIC DNA]</scope>
    <source>
        <strain evidence="1 2">Ka21</strain>
    </source>
</reference>
<dbReference type="Proteomes" id="UP000618319">
    <property type="component" value="Unassembled WGS sequence"/>
</dbReference>
<sequence>MRCAKDEFPVDEDGLLITSRTSAYVGSFDLWSPTHQTVVVGTAAVDTVAQTINLQVQFGTDLTRLWPRFSLITDAKLEPKITGFVDFSDLENPKQWTVISGNRQVRKVYTVHVTVQQP</sequence>
<keyword evidence="2" id="KW-1185">Reference proteome</keyword>
<accession>A0ABR9T1S4</accession>
<proteinExistence type="predicted"/>